<evidence type="ECO:0000259" key="3">
    <source>
        <dbReference type="Pfam" id="PF20153"/>
    </source>
</evidence>
<dbReference type="InterPro" id="IPR045338">
    <property type="entry name" value="DUF6535"/>
</dbReference>
<dbReference type="Proteomes" id="UP000076798">
    <property type="component" value="Unassembled WGS sequence"/>
</dbReference>
<evidence type="ECO:0000313" key="4">
    <source>
        <dbReference type="EMBL" id="KZT32179.1"/>
    </source>
</evidence>
<feature type="transmembrane region" description="Helical" evidence="2">
    <location>
        <begin position="110"/>
        <end position="129"/>
    </location>
</feature>
<keyword evidence="2" id="KW-1133">Transmembrane helix</keyword>
<keyword evidence="5" id="KW-1185">Reference proteome</keyword>
<dbReference type="OrthoDB" id="3221808at2759"/>
<feature type="transmembrane region" description="Helical" evidence="2">
    <location>
        <begin position="163"/>
        <end position="182"/>
    </location>
</feature>
<dbReference type="EMBL" id="KV428373">
    <property type="protein sequence ID" value="KZT32179.1"/>
    <property type="molecule type" value="Genomic_DNA"/>
</dbReference>
<organism evidence="4 5">
    <name type="scientific">Sistotremastrum suecicum HHB10207 ss-3</name>
    <dbReference type="NCBI Taxonomy" id="1314776"/>
    <lineage>
        <taxon>Eukaryota</taxon>
        <taxon>Fungi</taxon>
        <taxon>Dikarya</taxon>
        <taxon>Basidiomycota</taxon>
        <taxon>Agaricomycotina</taxon>
        <taxon>Agaricomycetes</taxon>
        <taxon>Sistotremastrales</taxon>
        <taxon>Sistotremastraceae</taxon>
        <taxon>Sistotremastrum</taxon>
    </lineage>
</organism>
<feature type="domain" description="DUF6535" evidence="3">
    <location>
        <begin position="89"/>
        <end position="244"/>
    </location>
</feature>
<dbReference type="AlphaFoldDB" id="A0A165XGV2"/>
<proteinExistence type="predicted"/>
<feature type="region of interest" description="Disordered" evidence="1">
    <location>
        <begin position="1"/>
        <end position="21"/>
    </location>
</feature>
<dbReference type="Pfam" id="PF20153">
    <property type="entry name" value="DUF6535"/>
    <property type="match status" value="1"/>
</dbReference>
<evidence type="ECO:0000256" key="2">
    <source>
        <dbReference type="SAM" id="Phobius"/>
    </source>
</evidence>
<evidence type="ECO:0000313" key="5">
    <source>
        <dbReference type="Proteomes" id="UP000076798"/>
    </source>
</evidence>
<name>A0A165XGV2_9AGAM</name>
<accession>A0A165XGV2</accession>
<protein>
    <recommendedName>
        <fullName evidence="3">DUF6535 domain-containing protein</fullName>
    </recommendedName>
</protein>
<keyword evidence="2" id="KW-0812">Transmembrane</keyword>
<feature type="transmembrane region" description="Helical" evidence="2">
    <location>
        <begin position="218"/>
        <end position="243"/>
    </location>
</feature>
<keyword evidence="2" id="KW-0472">Membrane</keyword>
<gene>
    <name evidence="4" type="ORF">SISSUDRAFT_1067127</name>
</gene>
<feature type="transmembrane region" description="Helical" evidence="2">
    <location>
        <begin position="255"/>
        <end position="276"/>
    </location>
</feature>
<reference evidence="4 5" key="1">
    <citation type="journal article" date="2016" name="Mol. Biol. Evol.">
        <title>Comparative Genomics of Early-Diverging Mushroom-Forming Fungi Provides Insights into the Origins of Lignocellulose Decay Capabilities.</title>
        <authorList>
            <person name="Nagy L.G."/>
            <person name="Riley R."/>
            <person name="Tritt A."/>
            <person name="Adam C."/>
            <person name="Daum C."/>
            <person name="Floudas D."/>
            <person name="Sun H."/>
            <person name="Yadav J.S."/>
            <person name="Pangilinan J."/>
            <person name="Larsson K.H."/>
            <person name="Matsuura K."/>
            <person name="Barry K."/>
            <person name="Labutti K."/>
            <person name="Kuo R."/>
            <person name="Ohm R.A."/>
            <person name="Bhattacharya S.S."/>
            <person name="Shirouzu T."/>
            <person name="Yoshinaga Y."/>
            <person name="Martin F.M."/>
            <person name="Grigoriev I.V."/>
            <person name="Hibbett D.S."/>
        </authorList>
    </citation>
    <scope>NUCLEOTIDE SEQUENCE [LARGE SCALE GENOMIC DNA]</scope>
    <source>
        <strain evidence="4 5">HHB10207 ss-3</strain>
    </source>
</reference>
<sequence length="435" mass="48584">MSHASATPAAAKPTTKPDADATTSTVALLTNQFGALLDAVKTLNVTMDGVKSTLVDHGAKFDVLIRDALKNDQPYEQKELEDETTCRALYDMVMAKTKEKADEWNGTMDVTLIFIALFSAVLTAFLVPATQTLLPASTDSGNSTSTFSQAPPLPARSVEAVCAFYYLSLITAIIIAVLCALGRQWVRKLTIKPDVGTWRERTMWLVERMKRAESWLKVLMEVLYWMLLSSIGLFMAGLLYQLWNVSHSFEARASILLATWALGVILVGGIVVTMIATTYHAVRYQASVFEGLVSRTIVGDVEFSVANRVRITWAWAGSLIVTSAKWAMELTIRGSLRAGWTWATNVKLVDMAERGGRWIRAMVATKKQEEESKSEQDVHSEDWNSVYSYSSEMEDMNVERKSMMERAQHWIKSNRSRVKVECESKEKLVATYLGF</sequence>
<evidence type="ECO:0000256" key="1">
    <source>
        <dbReference type="SAM" id="MobiDB-lite"/>
    </source>
</evidence>